<dbReference type="PANTHER" id="PTHR12203">
    <property type="entry name" value="KDEL LYS-ASP-GLU-LEU CONTAINING - RELATED"/>
    <property type="match status" value="1"/>
</dbReference>
<dbReference type="Pfam" id="PF05686">
    <property type="entry name" value="Glyco_transf_90"/>
    <property type="match status" value="1"/>
</dbReference>
<dbReference type="SMART" id="SM00672">
    <property type="entry name" value="CAP10"/>
    <property type="match status" value="1"/>
</dbReference>
<protein>
    <recommendedName>
        <fullName evidence="5">Glycosyl transferase CAP10 domain-containing protein</fullName>
    </recommendedName>
</protein>
<evidence type="ECO:0000313" key="7">
    <source>
        <dbReference type="Proteomes" id="UP001222325"/>
    </source>
</evidence>
<keyword evidence="2" id="KW-0808">Transferase</keyword>
<evidence type="ECO:0000259" key="5">
    <source>
        <dbReference type="SMART" id="SM00672"/>
    </source>
</evidence>
<dbReference type="AlphaFoldDB" id="A0AAD6XUK0"/>
<dbReference type="Proteomes" id="UP001222325">
    <property type="component" value="Unassembled WGS sequence"/>
</dbReference>
<feature type="transmembrane region" description="Helical" evidence="4">
    <location>
        <begin position="52"/>
        <end position="71"/>
    </location>
</feature>
<keyword evidence="4" id="KW-1133">Transmembrane helix</keyword>
<keyword evidence="7" id="KW-1185">Reference proteome</keyword>
<keyword evidence="4" id="KW-0812">Transmembrane</keyword>
<evidence type="ECO:0000256" key="1">
    <source>
        <dbReference type="ARBA" id="ARBA00010118"/>
    </source>
</evidence>
<comment type="similarity">
    <text evidence="1">Belongs to the glycosyltransferase 90 family.</text>
</comment>
<dbReference type="EMBL" id="JARJCN010000005">
    <property type="protein sequence ID" value="KAJ7100818.1"/>
    <property type="molecule type" value="Genomic_DNA"/>
</dbReference>
<sequence>MTLDKPWSPPRARGAYGWLYQQSGYIFLGVVAFAFLRAGLHAATPVHERSSSWISLVAGGAVNAHPIPLLMDAADARFRAKLSRQSTSLSAAVAEYKRRYSRAPPAGFDKWYKFATEHGFVMLDEFDAVVDDLEPFWELSGAEVRRRAGLVSALPSIDLVRVREGEARLVNVANGAESEDVGSRATGFKTMLAKFVHELPDMDFPINAKSEGRVVVPWEHRAYPNVTLLTASSVDDLLNPDTFTPDWAGSGSVWEAWRRTCAPTSPARRLFSSLGPGWARAGRDRLLERWAANTGAATSTSTSVGAEFEFARATNARADFCAAPRAHYEQGHFFSDWRVIPALVPVFSPARARGFLDVRIPSHYYYGGTRRYTYGWDAVNLEQRAVDAMEIPWEAKRDAVWWRGPSTGGGGSPPGFGSGYQRHRFLRMASVGTVDGEEDRTTAVTFAVPPQPFAISPSASSPTSRGDSGPISEAPRVGTYTTVAVPLRTLNADVMDAAFVKEVVPIGAEHRLGDSVELGVGWGYKYLLDLDGMGYSGRFMSFLASDSVPVKATVYDEYFSGWLEPWVHYIPLSATYSEIYNIVAYFSGPAPSVLQAANLSTASARTYAPASGSLFSAAHKHLSGHGSSGPWRRELGDDEQDGAAEVPLRSLAQEEGDRRLRRIARGGKQWKRTMGRTIDMEVYVYRLALEYARLWADDREAMSYNP</sequence>
<dbReference type="GO" id="GO:0016740">
    <property type="term" value="F:transferase activity"/>
    <property type="evidence" value="ECO:0007669"/>
    <property type="project" value="UniProtKB-KW"/>
</dbReference>
<comment type="caution">
    <text evidence="6">The sequence shown here is derived from an EMBL/GenBank/DDBJ whole genome shotgun (WGS) entry which is preliminary data.</text>
</comment>
<feature type="domain" description="Glycosyl transferase CAP10" evidence="5">
    <location>
        <begin position="308"/>
        <end position="622"/>
    </location>
</feature>
<evidence type="ECO:0000313" key="6">
    <source>
        <dbReference type="EMBL" id="KAJ7100818.1"/>
    </source>
</evidence>
<dbReference type="InterPro" id="IPR006598">
    <property type="entry name" value="CAP10"/>
</dbReference>
<evidence type="ECO:0000256" key="4">
    <source>
        <dbReference type="SAM" id="Phobius"/>
    </source>
</evidence>
<organism evidence="6 7">
    <name type="scientific">Mycena belliarum</name>
    <dbReference type="NCBI Taxonomy" id="1033014"/>
    <lineage>
        <taxon>Eukaryota</taxon>
        <taxon>Fungi</taxon>
        <taxon>Dikarya</taxon>
        <taxon>Basidiomycota</taxon>
        <taxon>Agaricomycotina</taxon>
        <taxon>Agaricomycetes</taxon>
        <taxon>Agaricomycetidae</taxon>
        <taxon>Agaricales</taxon>
        <taxon>Marasmiineae</taxon>
        <taxon>Mycenaceae</taxon>
        <taxon>Mycena</taxon>
    </lineage>
</organism>
<feature type="region of interest" description="Disordered" evidence="3">
    <location>
        <begin position="453"/>
        <end position="475"/>
    </location>
</feature>
<evidence type="ECO:0000256" key="3">
    <source>
        <dbReference type="SAM" id="MobiDB-lite"/>
    </source>
</evidence>
<dbReference type="PANTHER" id="PTHR12203:SF35">
    <property type="entry name" value="PROTEIN O-GLUCOSYLTRANSFERASE 1"/>
    <property type="match status" value="1"/>
</dbReference>
<dbReference type="InterPro" id="IPR051091">
    <property type="entry name" value="O-Glucosyltr/Glycosyltrsf_90"/>
</dbReference>
<evidence type="ECO:0000256" key="2">
    <source>
        <dbReference type="ARBA" id="ARBA00022679"/>
    </source>
</evidence>
<proteinExistence type="inferred from homology"/>
<keyword evidence="4" id="KW-0472">Membrane</keyword>
<reference evidence="6" key="1">
    <citation type="submission" date="2023-03" db="EMBL/GenBank/DDBJ databases">
        <title>Massive genome expansion in bonnet fungi (Mycena s.s.) driven by repeated elements and novel gene families across ecological guilds.</title>
        <authorList>
            <consortium name="Lawrence Berkeley National Laboratory"/>
            <person name="Harder C.B."/>
            <person name="Miyauchi S."/>
            <person name="Viragh M."/>
            <person name="Kuo A."/>
            <person name="Thoen E."/>
            <person name="Andreopoulos B."/>
            <person name="Lu D."/>
            <person name="Skrede I."/>
            <person name="Drula E."/>
            <person name="Henrissat B."/>
            <person name="Morin E."/>
            <person name="Kohler A."/>
            <person name="Barry K."/>
            <person name="LaButti K."/>
            <person name="Morin E."/>
            <person name="Salamov A."/>
            <person name="Lipzen A."/>
            <person name="Mereny Z."/>
            <person name="Hegedus B."/>
            <person name="Baldrian P."/>
            <person name="Stursova M."/>
            <person name="Weitz H."/>
            <person name="Taylor A."/>
            <person name="Grigoriev I.V."/>
            <person name="Nagy L.G."/>
            <person name="Martin F."/>
            <person name="Kauserud H."/>
        </authorList>
    </citation>
    <scope>NUCLEOTIDE SEQUENCE</scope>
    <source>
        <strain evidence="6">CBHHK173m</strain>
    </source>
</reference>
<name>A0AAD6XUK0_9AGAR</name>
<gene>
    <name evidence="6" type="ORF">B0H15DRAFT_817432</name>
</gene>
<accession>A0AAD6XUK0</accession>
<feature type="transmembrane region" description="Helical" evidence="4">
    <location>
        <begin position="20"/>
        <end position="40"/>
    </location>
</feature>
<feature type="compositionally biased region" description="Polar residues" evidence="3">
    <location>
        <begin position="457"/>
        <end position="466"/>
    </location>
</feature>